<proteinExistence type="predicted"/>
<evidence type="ECO:0000256" key="3">
    <source>
        <dbReference type="ARBA" id="ARBA00023163"/>
    </source>
</evidence>
<evidence type="ECO:0008006" key="8">
    <source>
        <dbReference type="Google" id="ProtNLM"/>
    </source>
</evidence>
<protein>
    <recommendedName>
        <fullName evidence="8">Crp/Fnr family transcriptional regulator</fullName>
    </recommendedName>
</protein>
<dbReference type="Gene3D" id="1.10.10.10">
    <property type="entry name" value="Winged helix-like DNA-binding domain superfamily/Winged helix DNA-binding domain"/>
    <property type="match status" value="1"/>
</dbReference>
<dbReference type="InterPro" id="IPR012318">
    <property type="entry name" value="HTH_CRP"/>
</dbReference>
<dbReference type="SMART" id="SM00100">
    <property type="entry name" value="cNMP"/>
    <property type="match status" value="1"/>
</dbReference>
<dbReference type="SUPFAM" id="SSF46785">
    <property type="entry name" value="Winged helix' DNA-binding domain"/>
    <property type="match status" value="1"/>
</dbReference>
<keyword evidence="7" id="KW-1185">Reference proteome</keyword>
<evidence type="ECO:0000259" key="4">
    <source>
        <dbReference type="PROSITE" id="PS50042"/>
    </source>
</evidence>
<dbReference type="InterPro" id="IPR036390">
    <property type="entry name" value="WH_DNA-bd_sf"/>
</dbReference>
<keyword evidence="1" id="KW-0805">Transcription regulation</keyword>
<dbReference type="Pfam" id="PF00027">
    <property type="entry name" value="cNMP_binding"/>
    <property type="match status" value="1"/>
</dbReference>
<comment type="caution">
    <text evidence="6">The sequence shown here is derived from an EMBL/GenBank/DDBJ whole genome shotgun (WGS) entry which is preliminary data.</text>
</comment>
<dbReference type="InterPro" id="IPR050397">
    <property type="entry name" value="Env_Response_Regulators"/>
</dbReference>
<evidence type="ECO:0000313" key="7">
    <source>
        <dbReference type="Proteomes" id="UP000697995"/>
    </source>
</evidence>
<dbReference type="SMART" id="SM00419">
    <property type="entry name" value="HTH_CRP"/>
    <property type="match status" value="1"/>
</dbReference>
<accession>A0ABS1CXV1</accession>
<dbReference type="SUPFAM" id="SSF51206">
    <property type="entry name" value="cAMP-binding domain-like"/>
    <property type="match status" value="1"/>
</dbReference>
<dbReference type="InterPro" id="IPR000595">
    <property type="entry name" value="cNMP-bd_dom"/>
</dbReference>
<dbReference type="InterPro" id="IPR018490">
    <property type="entry name" value="cNMP-bd_dom_sf"/>
</dbReference>
<dbReference type="PROSITE" id="PS51063">
    <property type="entry name" value="HTH_CRP_2"/>
    <property type="match status" value="1"/>
</dbReference>
<dbReference type="EMBL" id="NRSG01000085">
    <property type="protein sequence ID" value="MBK1659150.1"/>
    <property type="molecule type" value="Genomic_DNA"/>
</dbReference>
<name>A0ABS1CXV1_9PROT</name>
<sequence>MAWQSAPPVPAAEGPWRRGGWAQVIALCRIDHLTLRRFQKILPGHVSRSGGRMDRAEAVAVVLSRGWLAAEDPGFQAALLAPAELQWFAKGDYVFRYGDPPGGFYGIAAGSFGTYLCTEHTGPHLSHLLHPGWWFGEGPALRGTDRMASIRAMETSHALHVPIEAMRDLIRTDPDAARRLSSIAQTYVKLSLTNVTDLMIRRADRRVGAVLLRVSGAKEDGALRRTGDICLTQTELAQMSNASRDLVNRTLAEFEAKGWVRLGYNRMAVLEPEALAAFAFGRR</sequence>
<feature type="domain" description="Cyclic nucleotide-binding" evidence="4">
    <location>
        <begin position="88"/>
        <end position="180"/>
    </location>
</feature>
<dbReference type="Proteomes" id="UP000697995">
    <property type="component" value="Unassembled WGS sequence"/>
</dbReference>
<gene>
    <name evidence="6" type="ORF">CKO45_12990</name>
</gene>
<evidence type="ECO:0000256" key="1">
    <source>
        <dbReference type="ARBA" id="ARBA00023015"/>
    </source>
</evidence>
<dbReference type="PANTHER" id="PTHR24567:SF74">
    <property type="entry name" value="HTH-TYPE TRANSCRIPTIONAL REGULATOR ARCR"/>
    <property type="match status" value="1"/>
</dbReference>
<keyword evidence="3" id="KW-0804">Transcription</keyword>
<dbReference type="Pfam" id="PF13545">
    <property type="entry name" value="HTH_Crp_2"/>
    <property type="match status" value="1"/>
</dbReference>
<keyword evidence="2" id="KW-0238">DNA-binding</keyword>
<dbReference type="Gene3D" id="2.60.120.10">
    <property type="entry name" value="Jelly Rolls"/>
    <property type="match status" value="1"/>
</dbReference>
<dbReference type="PROSITE" id="PS50042">
    <property type="entry name" value="CNMP_BINDING_3"/>
    <property type="match status" value="1"/>
</dbReference>
<dbReference type="InterPro" id="IPR036388">
    <property type="entry name" value="WH-like_DNA-bd_sf"/>
</dbReference>
<evidence type="ECO:0000259" key="5">
    <source>
        <dbReference type="PROSITE" id="PS51063"/>
    </source>
</evidence>
<feature type="domain" description="HTH crp-type" evidence="5">
    <location>
        <begin position="201"/>
        <end position="273"/>
    </location>
</feature>
<dbReference type="InterPro" id="IPR014710">
    <property type="entry name" value="RmlC-like_jellyroll"/>
</dbReference>
<reference evidence="6 7" key="1">
    <citation type="journal article" date="2020" name="Microorganisms">
        <title>Osmotic Adaptation and Compatible Solute Biosynthesis of Phototrophic Bacteria as Revealed from Genome Analyses.</title>
        <authorList>
            <person name="Imhoff J.F."/>
            <person name="Rahn T."/>
            <person name="Kunzel S."/>
            <person name="Keller A."/>
            <person name="Neulinger S.C."/>
        </authorList>
    </citation>
    <scope>NUCLEOTIDE SEQUENCE [LARGE SCALE GENOMIC DNA]</scope>
    <source>
        <strain evidence="6 7">DSM 15382</strain>
    </source>
</reference>
<dbReference type="CDD" id="cd00038">
    <property type="entry name" value="CAP_ED"/>
    <property type="match status" value="1"/>
</dbReference>
<dbReference type="PANTHER" id="PTHR24567">
    <property type="entry name" value="CRP FAMILY TRANSCRIPTIONAL REGULATORY PROTEIN"/>
    <property type="match status" value="1"/>
</dbReference>
<organism evidence="6 7">
    <name type="scientific">Paracraurococcus ruber</name>
    <dbReference type="NCBI Taxonomy" id="77675"/>
    <lineage>
        <taxon>Bacteria</taxon>
        <taxon>Pseudomonadati</taxon>
        <taxon>Pseudomonadota</taxon>
        <taxon>Alphaproteobacteria</taxon>
        <taxon>Acetobacterales</taxon>
        <taxon>Roseomonadaceae</taxon>
        <taxon>Paracraurococcus</taxon>
    </lineage>
</organism>
<evidence type="ECO:0000313" key="6">
    <source>
        <dbReference type="EMBL" id="MBK1659150.1"/>
    </source>
</evidence>
<evidence type="ECO:0000256" key="2">
    <source>
        <dbReference type="ARBA" id="ARBA00023125"/>
    </source>
</evidence>